<accession>A0A1I5JP26</accession>
<dbReference type="Proteomes" id="UP000199236">
    <property type="component" value="Unassembled WGS sequence"/>
</dbReference>
<protein>
    <submittedName>
        <fullName evidence="1">Uncharacterized protein</fullName>
    </submittedName>
</protein>
<dbReference type="AlphaFoldDB" id="A0A1I5JP26"/>
<evidence type="ECO:0000313" key="1">
    <source>
        <dbReference type="EMBL" id="SFO74538.1"/>
    </source>
</evidence>
<proteinExistence type="predicted"/>
<evidence type="ECO:0000313" key="2">
    <source>
        <dbReference type="Proteomes" id="UP000199236"/>
    </source>
</evidence>
<name>A0A1I5JP26_9HYPH</name>
<dbReference type="RefSeq" id="WP_139229317.1">
    <property type="nucleotide sequence ID" value="NZ_FOVR01000012.1"/>
</dbReference>
<organism evidence="1 2">
    <name type="scientific">Cohaesibacter marisflavi</name>
    <dbReference type="NCBI Taxonomy" id="655353"/>
    <lineage>
        <taxon>Bacteria</taxon>
        <taxon>Pseudomonadati</taxon>
        <taxon>Pseudomonadota</taxon>
        <taxon>Alphaproteobacteria</taxon>
        <taxon>Hyphomicrobiales</taxon>
        <taxon>Cohaesibacteraceae</taxon>
    </lineage>
</organism>
<dbReference type="EMBL" id="FOVR01000012">
    <property type="protein sequence ID" value="SFO74538.1"/>
    <property type="molecule type" value="Genomic_DNA"/>
</dbReference>
<gene>
    <name evidence="1" type="ORF">SAMN04488056_11210</name>
</gene>
<keyword evidence="2" id="KW-1185">Reference proteome</keyword>
<sequence>MERLATHFGWIGNMLIMLSVLCLVYSGCSFTHADVVQTLGQKQLSQFEIDQSLHDMGPPCQGCPQMQDEQQMHCGGQILALSCGADVPGPILSHTVPAHTIRDFIAQIFSPDPPPPRFA</sequence>
<dbReference type="OrthoDB" id="9911991at2"/>
<reference evidence="1 2" key="1">
    <citation type="submission" date="2016-10" db="EMBL/GenBank/DDBJ databases">
        <authorList>
            <person name="de Groot N.N."/>
        </authorList>
    </citation>
    <scope>NUCLEOTIDE SEQUENCE [LARGE SCALE GENOMIC DNA]</scope>
    <source>
        <strain evidence="1 2">CGMCC 1.9157</strain>
    </source>
</reference>